<dbReference type="EMBL" id="LCIH01000020">
    <property type="protein sequence ID" value="KKT50980.1"/>
    <property type="molecule type" value="Genomic_DNA"/>
</dbReference>
<name>A0A0G1HVJ3_9BACT</name>
<comment type="caution">
    <text evidence="1">The sequence shown here is derived from an EMBL/GenBank/DDBJ whole genome shotgun (WGS) entry which is preliminary data.</text>
</comment>
<dbReference type="Proteomes" id="UP000034006">
    <property type="component" value="Unassembled WGS sequence"/>
</dbReference>
<evidence type="ECO:0000313" key="1">
    <source>
        <dbReference type="EMBL" id="KKT50980.1"/>
    </source>
</evidence>
<reference evidence="1 2" key="1">
    <citation type="journal article" date="2015" name="Nature">
        <title>rRNA introns, odd ribosomes, and small enigmatic genomes across a large radiation of phyla.</title>
        <authorList>
            <person name="Brown C.T."/>
            <person name="Hug L.A."/>
            <person name="Thomas B.C."/>
            <person name="Sharon I."/>
            <person name="Castelle C.J."/>
            <person name="Singh A."/>
            <person name="Wilkins M.J."/>
            <person name="Williams K.H."/>
            <person name="Banfield J.F."/>
        </authorList>
    </citation>
    <scope>NUCLEOTIDE SEQUENCE [LARGE SCALE GENOMIC DNA]</scope>
</reference>
<evidence type="ECO:0000313" key="2">
    <source>
        <dbReference type="Proteomes" id="UP000034006"/>
    </source>
</evidence>
<protein>
    <submittedName>
        <fullName evidence="1">Uncharacterized protein</fullName>
    </submittedName>
</protein>
<gene>
    <name evidence="1" type="ORF">UW44_C0020G0004</name>
</gene>
<sequence>MSDHIQRYKLVLSIMFSTETDLNNAIATFNSWCQTHKESKKQYGFIRTGQLLGELFLISSEQIQTWTLHPLITALEISGLVHVIKSTSSLIKKLPHRTS</sequence>
<accession>A0A0G1HVJ3</accession>
<proteinExistence type="predicted"/>
<organism evidence="1 2">
    <name type="scientific">Candidatus Collierbacteria bacterium GW2011_GWB2_44_22</name>
    <dbReference type="NCBI Taxonomy" id="1618387"/>
    <lineage>
        <taxon>Bacteria</taxon>
        <taxon>Candidatus Collieribacteriota</taxon>
    </lineage>
</organism>
<dbReference type="AlphaFoldDB" id="A0A0G1HVJ3"/>